<dbReference type="InterPro" id="IPR036388">
    <property type="entry name" value="WH-like_DNA-bd_sf"/>
</dbReference>
<dbReference type="Proteomes" id="UP000245657">
    <property type="component" value="Unassembled WGS sequence"/>
</dbReference>
<dbReference type="PANTHER" id="PTHR43304">
    <property type="entry name" value="PHYTOCHROME-LIKE PROTEIN CPH1"/>
    <property type="match status" value="1"/>
</dbReference>
<evidence type="ECO:0000259" key="7">
    <source>
        <dbReference type="PROSITE" id="PS50113"/>
    </source>
</evidence>
<proteinExistence type="predicted"/>
<feature type="domain" description="PAC" evidence="7">
    <location>
        <begin position="527"/>
        <end position="579"/>
    </location>
</feature>
<dbReference type="Gene3D" id="3.30.450.20">
    <property type="entry name" value="PAS domain"/>
    <property type="match status" value="6"/>
</dbReference>
<dbReference type="SMART" id="SM00091">
    <property type="entry name" value="PAS"/>
    <property type="match status" value="6"/>
</dbReference>
<dbReference type="PROSITE" id="PS50113">
    <property type="entry name" value="PAC"/>
    <property type="match status" value="4"/>
</dbReference>
<keyword evidence="9" id="KW-1185">Reference proteome</keyword>
<dbReference type="Pfam" id="PF00989">
    <property type="entry name" value="PAS"/>
    <property type="match status" value="1"/>
</dbReference>
<evidence type="ECO:0000256" key="4">
    <source>
        <dbReference type="ARBA" id="ARBA00022679"/>
    </source>
</evidence>
<keyword evidence="4" id="KW-0808">Transferase</keyword>
<feature type="domain" description="PAS" evidence="6">
    <location>
        <begin position="313"/>
        <end position="384"/>
    </location>
</feature>
<dbReference type="InterPro" id="IPR000014">
    <property type="entry name" value="PAS"/>
</dbReference>
<feature type="domain" description="PAC" evidence="7">
    <location>
        <begin position="262"/>
        <end position="312"/>
    </location>
</feature>
<dbReference type="GeneID" id="97549987"/>
<dbReference type="InterPro" id="IPR001610">
    <property type="entry name" value="PAC"/>
</dbReference>
<evidence type="ECO:0000256" key="3">
    <source>
        <dbReference type="ARBA" id="ARBA00022553"/>
    </source>
</evidence>
<dbReference type="InterPro" id="IPR035965">
    <property type="entry name" value="PAS-like_dom_sf"/>
</dbReference>
<dbReference type="InterPro" id="IPR013767">
    <property type="entry name" value="PAS_fold"/>
</dbReference>
<reference evidence="8 9" key="1">
    <citation type="submission" date="2018-05" db="EMBL/GenBank/DDBJ databases">
        <title>Draft genome of Methanospirillum lacunae Ki8-1.</title>
        <authorList>
            <person name="Dueholm M.S."/>
            <person name="Nielsen P.H."/>
            <person name="Bakmann L.F."/>
            <person name="Otzen D.E."/>
        </authorList>
    </citation>
    <scope>NUCLEOTIDE SEQUENCE [LARGE SCALE GENOMIC DNA]</scope>
    <source>
        <strain evidence="8 9">Ki8-1</strain>
    </source>
</reference>
<evidence type="ECO:0000313" key="9">
    <source>
        <dbReference type="Proteomes" id="UP000245657"/>
    </source>
</evidence>
<dbReference type="CDD" id="cd00130">
    <property type="entry name" value="PAS"/>
    <property type="match status" value="5"/>
</dbReference>
<dbReference type="GO" id="GO:0006355">
    <property type="term" value="P:regulation of DNA-templated transcription"/>
    <property type="evidence" value="ECO:0007669"/>
    <property type="project" value="InterPro"/>
</dbReference>
<dbReference type="EMBL" id="QGMY01000003">
    <property type="protein sequence ID" value="PWR73259.1"/>
    <property type="molecule type" value="Genomic_DNA"/>
</dbReference>
<dbReference type="PROSITE" id="PS50112">
    <property type="entry name" value="PAS"/>
    <property type="match status" value="4"/>
</dbReference>
<dbReference type="NCBIfam" id="TIGR00229">
    <property type="entry name" value="sensory_box"/>
    <property type="match status" value="5"/>
</dbReference>
<feature type="domain" description="PAS" evidence="6">
    <location>
        <begin position="580"/>
        <end position="652"/>
    </location>
</feature>
<comment type="caution">
    <text evidence="8">The sequence shown here is derived from an EMBL/GenBank/DDBJ whole genome shotgun (WGS) entry which is preliminary data.</text>
</comment>
<dbReference type="InterPro" id="IPR000700">
    <property type="entry name" value="PAS-assoc_C"/>
</dbReference>
<dbReference type="AlphaFoldDB" id="A0A2V2N0K6"/>
<comment type="catalytic activity">
    <reaction evidence="1">
        <text>ATP + protein L-histidine = ADP + protein N-phospho-L-histidine.</text>
        <dbReference type="EC" id="2.7.13.3"/>
    </reaction>
</comment>
<evidence type="ECO:0000313" key="8">
    <source>
        <dbReference type="EMBL" id="PWR73259.1"/>
    </source>
</evidence>
<evidence type="ECO:0000256" key="2">
    <source>
        <dbReference type="ARBA" id="ARBA00012438"/>
    </source>
</evidence>
<dbReference type="PANTHER" id="PTHR43304:SF1">
    <property type="entry name" value="PAC DOMAIN-CONTAINING PROTEIN"/>
    <property type="match status" value="1"/>
</dbReference>
<sequence>MRTRSDNQKSIILDVLSAENRSLSISMIAQKTGINRHTVARHLDLLEMFGKVRKVEKGVAKKYMIIEDIPVSGLIDLSEDLIIILDSNFYIQYLNSAALKFFKTTLSNSIGKNLSDISLPLLAKQTILDQISNFSFKKPIILEIKNEDQRWFQITILGYSLLHAPNQIAIIFTDITLKKKIETDLKIAQEKYTIAFQSSPDAILISDIKTGELIEVNEATCTISGYSREELIGKNSKELGLFKDPTIRDRVIHNLSLYILNNRLDIEIVRKNGKTAYISLVTNEIKIGERICLLSTARDITEIKEAQEKIKKSEELYRLLADNTQDVIWILDLTTQRFTYVSPSVYRLRGFTPEEVLTQSMQEVMTKESYEKIISKVPQIVQDLKNGTISPYNTSRVDQIRKDGTIVTTEVVTSFLCDRTGKYSHVLGVSRDISTRIKIEEKLRESESQYKFLAESIKDVVWIIDPTDLTVKYVSPSVIGLLGYLPEELINEGFEKLILSENLENLIQTIKERYHKCIHQIKHGLFFNDEIQVLTKRGEKKWIEITSQFSPNPTSGKIQLVGIVRDISEKKKINQELLESEAKYRLVSENVHDLIWMISADTHNILFVSPSIRNYYGYLPEEVIGSPFSVLIPEPQYNEMMKKLHQNIISFESGDESKRNFRFEIEHLHHDGHRLITEVSTTLITTTSRKVVNILGLSRDITEEKRNKHALMKSEAMFKSIFNESPIGHILCNHYGNIIEINPVLMDEFGIENNSVLVGQCAWNIIPLTNEEHITILSGNKISREINISFDYLWKMNIIPTNRCKTAIFDMKITPLLTMNPDEVGYLIHLLDITEKRKIEKELIAKRTP</sequence>
<dbReference type="InterPro" id="IPR052162">
    <property type="entry name" value="Sensor_kinase/Photoreceptor"/>
</dbReference>
<dbReference type="InterPro" id="IPR005471">
    <property type="entry name" value="Tscrpt_reg_IclR_N"/>
</dbReference>
<dbReference type="GO" id="GO:0004673">
    <property type="term" value="F:protein histidine kinase activity"/>
    <property type="evidence" value="ECO:0007669"/>
    <property type="project" value="UniProtKB-EC"/>
</dbReference>
<feature type="domain" description="PAC" evidence="7">
    <location>
        <begin position="661"/>
        <end position="713"/>
    </location>
</feature>
<dbReference type="GO" id="GO:0003677">
    <property type="term" value="F:DNA binding"/>
    <property type="evidence" value="ECO:0007669"/>
    <property type="project" value="InterPro"/>
</dbReference>
<feature type="domain" description="PAS" evidence="6">
    <location>
        <begin position="446"/>
        <end position="512"/>
    </location>
</feature>
<dbReference type="EC" id="2.7.13.3" evidence="2"/>
<keyword evidence="3" id="KW-0597">Phosphoprotein</keyword>
<name>A0A2V2N0K6_9EURY</name>
<dbReference type="SMART" id="SM00086">
    <property type="entry name" value="PAC"/>
    <property type="match status" value="4"/>
</dbReference>
<gene>
    <name evidence="8" type="ORF">DK846_05395</name>
</gene>
<evidence type="ECO:0000256" key="1">
    <source>
        <dbReference type="ARBA" id="ARBA00000085"/>
    </source>
</evidence>
<feature type="domain" description="PAS" evidence="6">
    <location>
        <begin position="188"/>
        <end position="262"/>
    </location>
</feature>
<dbReference type="Pfam" id="PF13426">
    <property type="entry name" value="PAS_9"/>
    <property type="match status" value="4"/>
</dbReference>
<dbReference type="Gene3D" id="1.10.10.10">
    <property type="entry name" value="Winged helix-like DNA-binding domain superfamily/Winged helix DNA-binding domain"/>
    <property type="match status" value="1"/>
</dbReference>
<dbReference type="InterPro" id="IPR036390">
    <property type="entry name" value="WH_DNA-bd_sf"/>
</dbReference>
<feature type="domain" description="PAC" evidence="7">
    <location>
        <begin position="393"/>
        <end position="445"/>
    </location>
</feature>
<dbReference type="Pfam" id="PF09339">
    <property type="entry name" value="HTH_IclR"/>
    <property type="match status" value="1"/>
</dbReference>
<protein>
    <recommendedName>
        <fullName evidence="2">histidine kinase</fullName>
        <ecNumber evidence="2">2.7.13.3</ecNumber>
    </recommendedName>
</protein>
<evidence type="ECO:0000256" key="5">
    <source>
        <dbReference type="ARBA" id="ARBA00022777"/>
    </source>
</evidence>
<dbReference type="SUPFAM" id="SSF46785">
    <property type="entry name" value="Winged helix' DNA-binding domain"/>
    <property type="match status" value="1"/>
</dbReference>
<dbReference type="OrthoDB" id="115915at2157"/>
<evidence type="ECO:0000259" key="6">
    <source>
        <dbReference type="PROSITE" id="PS50112"/>
    </source>
</evidence>
<dbReference type="RefSeq" id="WP_109967913.1">
    <property type="nucleotide sequence ID" value="NZ_CP176093.1"/>
</dbReference>
<organism evidence="8 9">
    <name type="scientific">Methanospirillum lacunae</name>
    <dbReference type="NCBI Taxonomy" id="668570"/>
    <lineage>
        <taxon>Archaea</taxon>
        <taxon>Methanobacteriati</taxon>
        <taxon>Methanobacteriota</taxon>
        <taxon>Stenosarchaea group</taxon>
        <taxon>Methanomicrobia</taxon>
        <taxon>Methanomicrobiales</taxon>
        <taxon>Methanospirillaceae</taxon>
        <taxon>Methanospirillum</taxon>
    </lineage>
</organism>
<keyword evidence="5" id="KW-0418">Kinase</keyword>
<dbReference type="SUPFAM" id="SSF55785">
    <property type="entry name" value="PYP-like sensor domain (PAS domain)"/>
    <property type="match status" value="6"/>
</dbReference>
<accession>A0A2V2N0K6</accession>